<keyword evidence="3" id="KW-1133">Transmembrane helix</keyword>
<dbReference type="PANTHER" id="PTHR42760">
    <property type="entry name" value="SHORT-CHAIN DEHYDROGENASES/REDUCTASES FAMILY MEMBER"/>
    <property type="match status" value="1"/>
</dbReference>
<reference evidence="4 5" key="1">
    <citation type="submission" date="2019-01" db="EMBL/GenBank/DDBJ databases">
        <authorList>
            <person name="Chen W.-M."/>
        </authorList>
    </citation>
    <scope>NUCLEOTIDE SEQUENCE [LARGE SCALE GENOMIC DNA]</scope>
    <source>
        <strain evidence="4 5">ICH-3</strain>
    </source>
</reference>
<dbReference type="InterPro" id="IPR002347">
    <property type="entry name" value="SDR_fam"/>
</dbReference>
<evidence type="ECO:0000313" key="5">
    <source>
        <dbReference type="Proteomes" id="UP000288178"/>
    </source>
</evidence>
<sequence length="248" mass="25693">MTMAFDGQRVLVTGAAQGIGRAIARHFAAQGASVFAADLDLAGAEATAQAAGPHCVAHRLDVTDRVAMRALVHSLGVLDVLVHCAGGVCGQVGRPLEDVTEADWRSIFAVNTDGAFWACQAAAPGMKARRRGRIVLIASGAGLGISLTGIQAYASAKAAEIGLARQLGHELGPFGITVNAVAPGFVRSNPSTEAQWQALGEERQAQLVQGIAMRRLGQPDDIAHAVLFLASEQAGWICGQVLQVDGGR</sequence>
<keyword evidence="2" id="KW-0560">Oxidoreductase</keyword>
<name>A0A437JVA7_9BURK</name>
<evidence type="ECO:0000256" key="1">
    <source>
        <dbReference type="ARBA" id="ARBA00006484"/>
    </source>
</evidence>
<dbReference type="SUPFAM" id="SSF51735">
    <property type="entry name" value="NAD(P)-binding Rossmann-fold domains"/>
    <property type="match status" value="1"/>
</dbReference>
<dbReference type="Pfam" id="PF13561">
    <property type="entry name" value="adh_short_C2"/>
    <property type="match status" value="1"/>
</dbReference>
<gene>
    <name evidence="4" type="ORF">ENE75_10600</name>
</gene>
<dbReference type="AlphaFoldDB" id="A0A437JVA7"/>
<dbReference type="GO" id="GO:0016616">
    <property type="term" value="F:oxidoreductase activity, acting on the CH-OH group of donors, NAD or NADP as acceptor"/>
    <property type="evidence" value="ECO:0007669"/>
    <property type="project" value="TreeGrafter"/>
</dbReference>
<accession>A0A437JVA7</accession>
<organism evidence="4 5">
    <name type="scientific">Rubrivivax albus</name>
    <dbReference type="NCBI Taxonomy" id="2499835"/>
    <lineage>
        <taxon>Bacteria</taxon>
        <taxon>Pseudomonadati</taxon>
        <taxon>Pseudomonadota</taxon>
        <taxon>Betaproteobacteria</taxon>
        <taxon>Burkholderiales</taxon>
        <taxon>Sphaerotilaceae</taxon>
        <taxon>Rubrivivax</taxon>
    </lineage>
</organism>
<dbReference type="Proteomes" id="UP000288178">
    <property type="component" value="Unassembled WGS sequence"/>
</dbReference>
<dbReference type="PRINTS" id="PR00081">
    <property type="entry name" value="GDHRDH"/>
</dbReference>
<proteinExistence type="inferred from homology"/>
<dbReference type="Gene3D" id="3.40.50.720">
    <property type="entry name" value="NAD(P)-binding Rossmann-like Domain"/>
    <property type="match status" value="1"/>
</dbReference>
<dbReference type="EMBL" id="SACT01000003">
    <property type="protein sequence ID" value="RVT51287.1"/>
    <property type="molecule type" value="Genomic_DNA"/>
</dbReference>
<comment type="similarity">
    <text evidence="1">Belongs to the short-chain dehydrogenases/reductases (SDR) family.</text>
</comment>
<evidence type="ECO:0000256" key="3">
    <source>
        <dbReference type="SAM" id="Phobius"/>
    </source>
</evidence>
<feature type="transmembrane region" description="Helical" evidence="3">
    <location>
        <begin position="134"/>
        <end position="154"/>
    </location>
</feature>
<dbReference type="FunFam" id="3.40.50.720:FF:000084">
    <property type="entry name" value="Short-chain dehydrogenase reductase"/>
    <property type="match status" value="1"/>
</dbReference>
<protein>
    <submittedName>
        <fullName evidence="4">SDR family oxidoreductase</fullName>
    </submittedName>
</protein>
<keyword evidence="3" id="KW-0812">Transmembrane</keyword>
<comment type="caution">
    <text evidence="4">The sequence shown here is derived from an EMBL/GenBank/DDBJ whole genome shotgun (WGS) entry which is preliminary data.</text>
</comment>
<keyword evidence="3" id="KW-0472">Membrane</keyword>
<evidence type="ECO:0000256" key="2">
    <source>
        <dbReference type="ARBA" id="ARBA00023002"/>
    </source>
</evidence>
<dbReference type="OrthoDB" id="9806974at2"/>
<evidence type="ECO:0000313" key="4">
    <source>
        <dbReference type="EMBL" id="RVT51287.1"/>
    </source>
</evidence>
<dbReference type="CDD" id="cd05233">
    <property type="entry name" value="SDR_c"/>
    <property type="match status" value="1"/>
</dbReference>
<keyword evidence="5" id="KW-1185">Reference proteome</keyword>
<dbReference type="PANTHER" id="PTHR42760:SF133">
    <property type="entry name" value="3-OXOACYL-[ACYL-CARRIER-PROTEIN] REDUCTASE"/>
    <property type="match status" value="1"/>
</dbReference>
<dbReference type="InterPro" id="IPR036291">
    <property type="entry name" value="NAD(P)-bd_dom_sf"/>
</dbReference>